<evidence type="ECO:0000313" key="2">
    <source>
        <dbReference type="Proteomes" id="UP000190206"/>
    </source>
</evidence>
<protein>
    <recommendedName>
        <fullName evidence="3">DNA sulfur modification protein DndB</fullName>
    </recommendedName>
</protein>
<dbReference type="EMBL" id="MRAD01000015">
    <property type="protein sequence ID" value="OOO61366.1"/>
    <property type="molecule type" value="Genomic_DNA"/>
</dbReference>
<proteinExistence type="predicted"/>
<dbReference type="Proteomes" id="UP000190206">
    <property type="component" value="Unassembled WGS sequence"/>
</dbReference>
<gene>
    <name evidence="1" type="ORF">BS637_12525</name>
</gene>
<dbReference type="InterPro" id="IPR017642">
    <property type="entry name" value="DNA_S_mod_DndB"/>
</dbReference>
<comment type="caution">
    <text evidence="1">The sequence shown here is derived from an EMBL/GenBank/DDBJ whole genome shotgun (WGS) entry which is preliminary data.</text>
</comment>
<organism evidence="1 2">
    <name type="scientific">Clostridium tepidum</name>
    <dbReference type="NCBI Taxonomy" id="1962263"/>
    <lineage>
        <taxon>Bacteria</taxon>
        <taxon>Bacillati</taxon>
        <taxon>Bacillota</taxon>
        <taxon>Clostridia</taxon>
        <taxon>Eubacteriales</taxon>
        <taxon>Clostridiaceae</taxon>
        <taxon>Clostridium</taxon>
    </lineage>
</organism>
<reference evidence="1 2" key="1">
    <citation type="submission" date="2016-12" db="EMBL/GenBank/DDBJ databases">
        <title>Clostridium tepidum sp. nov., a close relative of Clostridium sporogenes and Clostridium botulinum Group I.</title>
        <authorList>
            <person name="Dobritsa A.P."/>
            <person name="Kutumbaka K."/>
            <person name="Werner K."/>
            <person name="Samadpour M."/>
        </authorList>
    </citation>
    <scope>NUCLEOTIDE SEQUENCE [LARGE SCALE GENOMIC DNA]</scope>
    <source>
        <strain evidence="1 2">PE</strain>
    </source>
</reference>
<sequence>MMEFTFDFLARLKDNAYLTMLDGAQLVNLWEDGIISYNPEIQRGSRIKVKNNEEIEEAVYSKTNVKKIYAAMVAGNYFEDLITLNLLDDGNSSFSDVFYDETNEFNAFTTYGKIDIADGQHRIRALKMLSDSNEEGITNIPLTEFNFPVKITHYNTKTAQQQFHQFSQGLKISSSRTEYFNTSDHSNEIVRKLMRNSDLAGRVEIVRNSIIKSEKRNVVTFATLVNAIKMVYKDMTSAQAESLGQYLCQFFNELFNEVPELIDYERRQQSKETSIKTENIMFYGYIAISKAIRERDNWEQYKSLINQLDLNKDSELWFGKVTKRGRNGLAMVNSLDSRKYIVEKIIEQFEELLNNQ</sequence>
<evidence type="ECO:0008006" key="3">
    <source>
        <dbReference type="Google" id="ProtNLM"/>
    </source>
</evidence>
<dbReference type="Pfam" id="PF14072">
    <property type="entry name" value="DndB"/>
    <property type="match status" value="1"/>
</dbReference>
<accession>A0ABX3L286</accession>
<name>A0ABX3L286_9CLOT</name>
<evidence type="ECO:0000313" key="1">
    <source>
        <dbReference type="EMBL" id="OOO61366.1"/>
    </source>
</evidence>
<keyword evidence="2" id="KW-1185">Reference proteome</keyword>
<dbReference type="RefSeq" id="WP_078025141.1">
    <property type="nucleotide sequence ID" value="NZ_MRAD01000015.1"/>
</dbReference>